<dbReference type="RefSeq" id="WP_211316370.1">
    <property type="nucleotide sequence ID" value="NZ_CP139960.1"/>
</dbReference>
<dbReference type="InterPro" id="IPR050300">
    <property type="entry name" value="GDXG_lipolytic_enzyme"/>
</dbReference>
<accession>A0ABZ0W151</accession>
<dbReference type="PANTHER" id="PTHR48081">
    <property type="entry name" value="AB HYDROLASE SUPERFAMILY PROTEIN C4A8.06C"/>
    <property type="match status" value="1"/>
</dbReference>
<dbReference type="EMBL" id="CP139960">
    <property type="protein sequence ID" value="WQD36388.1"/>
    <property type="molecule type" value="Genomic_DNA"/>
</dbReference>
<evidence type="ECO:0000256" key="2">
    <source>
        <dbReference type="SAM" id="SignalP"/>
    </source>
</evidence>
<dbReference type="PANTHER" id="PTHR48081:SF13">
    <property type="entry name" value="ALPHA_BETA HYDROLASE"/>
    <property type="match status" value="1"/>
</dbReference>
<proteinExistence type="predicted"/>
<reference evidence="4 5" key="1">
    <citation type="submission" date="2023-12" db="EMBL/GenBank/DDBJ databases">
        <title>Genome sequencing and assembly of bacterial species from a model synthetic community.</title>
        <authorList>
            <person name="Hogle S.L."/>
        </authorList>
    </citation>
    <scope>NUCLEOTIDE SEQUENCE [LARGE SCALE GENOMIC DNA]</scope>
    <source>
        <strain evidence="4 5">HAMBI_3031</strain>
    </source>
</reference>
<sequence length="324" mass="36308">MMKRSCFFFFTMMISFGCCFAQITTGLTGIRDTSFNNPAAFLKEKKYHPEIKMPVVDISGIIQKKELTYYQTGRRKLKMDAFYPKQNANRIAVIIIHGGGWRSGNRSQHHDLAKALASKGYACFTPEYRLSTEAYFPAAIFDIKEAIKWIKVHAKDFNVDSARLVVAGFSAGGQMAALVGCTGDMPTFENYDQKSGISTKVKAIIDIDGTTSFVHAESSEQKNPSAAGASAYWLGYTPRENPLLWATASPLSYAAFSPPILFLNSSVERMHAGRDDYIKILKDRKVLSQVHTFDNSPHSFCLFEPWFTPTVSYIDNFLKINFSL</sequence>
<evidence type="ECO:0000256" key="1">
    <source>
        <dbReference type="ARBA" id="ARBA00022801"/>
    </source>
</evidence>
<dbReference type="Pfam" id="PF20434">
    <property type="entry name" value="BD-FAE"/>
    <property type="match status" value="1"/>
</dbReference>
<keyword evidence="5" id="KW-1185">Reference proteome</keyword>
<keyword evidence="2" id="KW-0732">Signal</keyword>
<dbReference type="GO" id="GO:0016787">
    <property type="term" value="F:hydrolase activity"/>
    <property type="evidence" value="ECO:0007669"/>
    <property type="project" value="UniProtKB-KW"/>
</dbReference>
<gene>
    <name evidence="4" type="ORF">U0035_12000</name>
</gene>
<feature type="signal peptide" evidence="2">
    <location>
        <begin position="1"/>
        <end position="21"/>
    </location>
</feature>
<dbReference type="InterPro" id="IPR029058">
    <property type="entry name" value="AB_hydrolase_fold"/>
</dbReference>
<dbReference type="SUPFAM" id="SSF53474">
    <property type="entry name" value="alpha/beta-Hydrolases"/>
    <property type="match status" value="1"/>
</dbReference>
<name>A0ABZ0W151_9BACT</name>
<organism evidence="4 5">
    <name type="scientific">Niabella yanshanensis</name>
    <dbReference type="NCBI Taxonomy" id="577386"/>
    <lineage>
        <taxon>Bacteria</taxon>
        <taxon>Pseudomonadati</taxon>
        <taxon>Bacteroidota</taxon>
        <taxon>Chitinophagia</taxon>
        <taxon>Chitinophagales</taxon>
        <taxon>Chitinophagaceae</taxon>
        <taxon>Niabella</taxon>
    </lineage>
</organism>
<feature type="domain" description="BD-FAE-like" evidence="3">
    <location>
        <begin position="79"/>
        <end position="264"/>
    </location>
</feature>
<evidence type="ECO:0000259" key="3">
    <source>
        <dbReference type="Pfam" id="PF20434"/>
    </source>
</evidence>
<dbReference type="Proteomes" id="UP001325680">
    <property type="component" value="Chromosome"/>
</dbReference>
<evidence type="ECO:0000313" key="5">
    <source>
        <dbReference type="Proteomes" id="UP001325680"/>
    </source>
</evidence>
<dbReference type="Gene3D" id="3.40.50.1820">
    <property type="entry name" value="alpha/beta hydrolase"/>
    <property type="match status" value="1"/>
</dbReference>
<dbReference type="InterPro" id="IPR049492">
    <property type="entry name" value="BD-FAE-like_dom"/>
</dbReference>
<dbReference type="PROSITE" id="PS51257">
    <property type="entry name" value="PROKAR_LIPOPROTEIN"/>
    <property type="match status" value="1"/>
</dbReference>
<feature type="chain" id="PRO_5045230564" evidence="2">
    <location>
        <begin position="22"/>
        <end position="324"/>
    </location>
</feature>
<evidence type="ECO:0000313" key="4">
    <source>
        <dbReference type="EMBL" id="WQD36388.1"/>
    </source>
</evidence>
<keyword evidence="1 4" id="KW-0378">Hydrolase</keyword>
<protein>
    <submittedName>
        <fullName evidence="4">Alpha/beta hydrolase</fullName>
    </submittedName>
</protein>